<dbReference type="EMBL" id="BARU01036880">
    <property type="protein sequence ID" value="GAH81997.1"/>
    <property type="molecule type" value="Genomic_DNA"/>
</dbReference>
<reference evidence="2" key="1">
    <citation type="journal article" date="2014" name="Front. Microbiol.">
        <title>High frequency of phylogenetically diverse reductive dehalogenase-homologous genes in deep subseafloor sedimentary metagenomes.</title>
        <authorList>
            <person name="Kawai M."/>
            <person name="Futagami T."/>
            <person name="Toyoda A."/>
            <person name="Takaki Y."/>
            <person name="Nishi S."/>
            <person name="Hori S."/>
            <person name="Arai W."/>
            <person name="Tsubouchi T."/>
            <person name="Morono Y."/>
            <person name="Uchiyama I."/>
            <person name="Ito T."/>
            <person name="Fujiyama A."/>
            <person name="Inagaki F."/>
            <person name="Takami H."/>
        </authorList>
    </citation>
    <scope>NUCLEOTIDE SEQUENCE</scope>
    <source>
        <strain evidence="2">Expedition CK06-06</strain>
    </source>
</reference>
<proteinExistence type="predicted"/>
<feature type="transmembrane region" description="Helical" evidence="1">
    <location>
        <begin position="34"/>
        <end position="54"/>
    </location>
</feature>
<keyword evidence="1" id="KW-0472">Membrane</keyword>
<dbReference type="AlphaFoldDB" id="X1IJZ0"/>
<keyword evidence="1" id="KW-0812">Transmembrane</keyword>
<organism evidence="2">
    <name type="scientific">marine sediment metagenome</name>
    <dbReference type="NCBI Taxonomy" id="412755"/>
    <lineage>
        <taxon>unclassified sequences</taxon>
        <taxon>metagenomes</taxon>
        <taxon>ecological metagenomes</taxon>
    </lineage>
</organism>
<protein>
    <recommendedName>
        <fullName evidence="3">EamA domain-containing protein</fullName>
    </recommendedName>
</protein>
<evidence type="ECO:0000256" key="1">
    <source>
        <dbReference type="SAM" id="Phobius"/>
    </source>
</evidence>
<evidence type="ECO:0008006" key="3">
    <source>
        <dbReference type="Google" id="ProtNLM"/>
    </source>
</evidence>
<keyword evidence="1" id="KW-1133">Transmembrane helix</keyword>
<comment type="caution">
    <text evidence="2">The sequence shown here is derived from an EMBL/GenBank/DDBJ whole genome shotgun (WGS) entry which is preliminary data.</text>
</comment>
<evidence type="ECO:0000313" key="2">
    <source>
        <dbReference type="EMBL" id="GAH81997.1"/>
    </source>
</evidence>
<accession>X1IJZ0</accession>
<gene>
    <name evidence="2" type="ORF">S03H2_57530</name>
</gene>
<name>X1IJZ0_9ZZZZ</name>
<sequence>MLWLFLAFFVFVFWGVQAYVIKFANKRMRAESIFFYMMATSVALIPVALLMTDFSQEINWGFRGPYLAAMIQSSTR</sequence>